<dbReference type="SUPFAM" id="SSF51905">
    <property type="entry name" value="FAD/NAD(P)-binding domain"/>
    <property type="match status" value="1"/>
</dbReference>
<dbReference type="PRINTS" id="PR00420">
    <property type="entry name" value="RNGMNOXGNASE"/>
</dbReference>
<name>A0ABX8BJB6_9ACTN</name>
<dbReference type="PANTHER" id="PTHR46865:SF2">
    <property type="entry name" value="MONOOXYGENASE"/>
    <property type="match status" value="1"/>
</dbReference>
<evidence type="ECO:0000313" key="2">
    <source>
        <dbReference type="EMBL" id="QUX21142.1"/>
    </source>
</evidence>
<dbReference type="RefSeq" id="WP_220562354.1">
    <property type="nucleotide sequence ID" value="NZ_CP074133.1"/>
</dbReference>
<gene>
    <name evidence="2" type="ORF">KGD84_22210</name>
</gene>
<organism evidence="2 3">
    <name type="scientific">Nocardiopsis changdeensis</name>
    <dbReference type="NCBI Taxonomy" id="2831969"/>
    <lineage>
        <taxon>Bacteria</taxon>
        <taxon>Bacillati</taxon>
        <taxon>Actinomycetota</taxon>
        <taxon>Actinomycetes</taxon>
        <taxon>Streptosporangiales</taxon>
        <taxon>Nocardiopsidaceae</taxon>
        <taxon>Nocardiopsis</taxon>
    </lineage>
</organism>
<evidence type="ECO:0000313" key="3">
    <source>
        <dbReference type="Proteomes" id="UP000676079"/>
    </source>
</evidence>
<dbReference type="EMBL" id="CP074133">
    <property type="protein sequence ID" value="QUX21142.1"/>
    <property type="molecule type" value="Genomic_DNA"/>
</dbReference>
<accession>A0ABX8BJB6</accession>
<dbReference type="InterPro" id="IPR002938">
    <property type="entry name" value="FAD-bd"/>
</dbReference>
<feature type="domain" description="FAD-binding" evidence="1">
    <location>
        <begin position="2"/>
        <end position="336"/>
    </location>
</feature>
<dbReference type="Gene3D" id="3.50.50.60">
    <property type="entry name" value="FAD/NAD(P)-binding domain"/>
    <property type="match status" value="1"/>
</dbReference>
<keyword evidence="2" id="KW-0503">Monooxygenase</keyword>
<keyword evidence="2" id="KW-0560">Oxidoreductase</keyword>
<dbReference type="InterPro" id="IPR036188">
    <property type="entry name" value="FAD/NAD-bd_sf"/>
</dbReference>
<reference evidence="2 3" key="1">
    <citation type="submission" date="2021-05" db="EMBL/GenBank/DDBJ databases">
        <title>Direct Submission.</title>
        <authorList>
            <person name="Li K."/>
            <person name="Gao J."/>
        </authorList>
    </citation>
    <scope>NUCLEOTIDE SEQUENCE [LARGE SCALE GENOMIC DNA]</scope>
    <source>
        <strain evidence="2 3">Mg02</strain>
    </source>
</reference>
<keyword evidence="3" id="KW-1185">Reference proteome</keyword>
<sequence length="397" mass="42512">MATVLVSGAGIAGPVLAHRLVRLGHRPVLVERAPAGGGGFGVDLFEPAVEIATRMGLIDRIREASTGNTRIRLERPGRRPVDVDMGALAEVATDDRHVEVLRGDLARILHEAVRDDVEYLSGDSVASLHDDGDGVDAAFERAAPRRFDLVVGADGLHSAVRRLAFGSEERYRRFLGGHIAVFDLPEPREADGRVVLYQSVDRTAAVFPVPGTGRARGALLSRDAREYDGHHRDLDAQRRFLREAFAGEGWRVPELLEAADRDEGLYFDSISRIAMDSWTRGRVALVGDAGYCPGAAVGGGTTLAVVGAYTLAHHLGEDPRTGPAAYESALASYVRRVGGVGAASMDTLIPRSRLGVTLRSAALRALPRLPRPLLRRAVNSDSRAARVLSSVALPPAA</sequence>
<protein>
    <submittedName>
        <fullName evidence="2">FAD-dependent monooxygenase</fullName>
    </submittedName>
</protein>
<dbReference type="Proteomes" id="UP000676079">
    <property type="component" value="Chromosome"/>
</dbReference>
<evidence type="ECO:0000259" key="1">
    <source>
        <dbReference type="Pfam" id="PF01494"/>
    </source>
</evidence>
<proteinExistence type="predicted"/>
<dbReference type="Pfam" id="PF01494">
    <property type="entry name" value="FAD_binding_3"/>
    <property type="match status" value="1"/>
</dbReference>
<dbReference type="GO" id="GO:0004497">
    <property type="term" value="F:monooxygenase activity"/>
    <property type="evidence" value="ECO:0007669"/>
    <property type="project" value="UniProtKB-KW"/>
</dbReference>
<dbReference type="Gene3D" id="3.30.9.10">
    <property type="entry name" value="D-Amino Acid Oxidase, subunit A, domain 2"/>
    <property type="match status" value="1"/>
</dbReference>
<dbReference type="InterPro" id="IPR051704">
    <property type="entry name" value="FAD_aromatic-hydroxylase"/>
</dbReference>
<dbReference type="PANTHER" id="PTHR46865">
    <property type="entry name" value="OXIDOREDUCTASE-RELATED"/>
    <property type="match status" value="1"/>
</dbReference>